<organism evidence="9 10">
    <name type="scientific">Xenopus laevis</name>
    <name type="common">African clawed frog</name>
    <dbReference type="NCBI Taxonomy" id="8355"/>
    <lineage>
        <taxon>Eukaryota</taxon>
        <taxon>Metazoa</taxon>
        <taxon>Chordata</taxon>
        <taxon>Craniata</taxon>
        <taxon>Vertebrata</taxon>
        <taxon>Euteleostomi</taxon>
        <taxon>Amphibia</taxon>
        <taxon>Batrachia</taxon>
        <taxon>Anura</taxon>
        <taxon>Pipoidea</taxon>
        <taxon>Pipidae</taxon>
        <taxon>Xenopodinae</taxon>
        <taxon>Xenopus</taxon>
        <taxon>Xenopus</taxon>
    </lineage>
</organism>
<keyword evidence="9" id="KW-1185">Reference proteome</keyword>
<reference evidence="10" key="1">
    <citation type="submission" date="2025-08" db="UniProtKB">
        <authorList>
            <consortium name="RefSeq"/>
        </authorList>
    </citation>
    <scope>IDENTIFICATION</scope>
    <source>
        <strain evidence="10">J_2021</strain>
        <tissue evidence="10">Erythrocytes</tissue>
    </source>
</reference>
<accession>A0A1L8EVJ3</accession>
<dbReference type="Xenbase" id="XB-GENE-17332266">
    <property type="gene designation" value="ubxn4.L"/>
</dbReference>
<evidence type="ECO:0000313" key="10">
    <source>
        <dbReference type="RefSeq" id="XP_018091180.1"/>
    </source>
</evidence>
<dbReference type="OrthoDB" id="2445133at2759"/>
<feature type="compositionally biased region" description="Basic and acidic residues" evidence="7">
    <location>
        <begin position="467"/>
        <end position="498"/>
    </location>
</feature>
<dbReference type="PROSITE" id="PS50033">
    <property type="entry name" value="UBX"/>
    <property type="match status" value="1"/>
</dbReference>
<dbReference type="Proteomes" id="UP000186698">
    <property type="component" value="Chromosome 9_10L"/>
</dbReference>
<dbReference type="GO" id="GO:0005789">
    <property type="term" value="C:endoplasmic reticulum membrane"/>
    <property type="evidence" value="ECO:0007669"/>
    <property type="project" value="UniProtKB-SubCell"/>
</dbReference>
<feature type="compositionally biased region" description="Polar residues" evidence="7">
    <location>
        <begin position="153"/>
        <end position="168"/>
    </location>
</feature>
<dbReference type="Pfam" id="PF23187">
    <property type="entry name" value="UBX7_N"/>
    <property type="match status" value="1"/>
</dbReference>
<feature type="compositionally biased region" description="Polar residues" evidence="7">
    <location>
        <begin position="504"/>
        <end position="514"/>
    </location>
</feature>
<dbReference type="RefSeq" id="XP_018091180.1">
    <property type="nucleotide sequence ID" value="XM_018235691.2"/>
</dbReference>
<dbReference type="SUPFAM" id="SSF54236">
    <property type="entry name" value="Ubiquitin-like"/>
    <property type="match status" value="1"/>
</dbReference>
<feature type="domain" description="UBX" evidence="8">
    <location>
        <begin position="319"/>
        <end position="397"/>
    </location>
</feature>
<evidence type="ECO:0000256" key="4">
    <source>
        <dbReference type="ARBA" id="ARBA00040925"/>
    </source>
</evidence>
<dbReference type="InterPro" id="IPR036249">
    <property type="entry name" value="Thioredoxin-like_sf"/>
</dbReference>
<dbReference type="InterPro" id="IPR029071">
    <property type="entry name" value="Ubiquitin-like_domsf"/>
</dbReference>
<dbReference type="PANTHER" id="PTHR46424:SF1">
    <property type="entry name" value="UBX DOMAIN-CONTAINING PROTEIN 4"/>
    <property type="match status" value="1"/>
</dbReference>
<evidence type="ECO:0000256" key="1">
    <source>
        <dbReference type="ARBA" id="ARBA00004406"/>
    </source>
</evidence>
<dbReference type="KEGG" id="xla:108701283"/>
<comment type="function">
    <text evidence="6">Involved in endoplasmic reticulum-associated protein degradation (ERAD). Acts as a platform to recruit both UBQLN1 and VCP to the ER during ERAD.</text>
</comment>
<sequence length="514" mass="57523">MLWFQGSIPEAIAAAKQSSSVFVVFVAGEDEQSVQMSESWANEQVIQTTMEGFVAIKLDSQSESCLQFSQIYPVVCIPSSFFIGENGMPLEVIAGSISAEELVAKIAKVKQMHSGKKDGFLVNAKLPESSPEPCSDSPCPVVPHASPPDNAQPAGTEQESSAPTTEPSTPVEALLNDHESVSLEPVAESEQNIQSEEELAEKVQRVTHKLEERREQKKKEEKQNEVKKEIDRRKMGKEMLEYKRKQEEDLVKRALEERNREKAEEKAARDRIRQQIAQDRADRAARFAKTKEELEALKVAELQAQQAEREARREAVQKERSTVARIQFRLPDGSSFVNQFASEAPLEDARLFAAQTVGNTYGNFSLATMFPRREFTKEDYGKSLLSLELAPSASIVLLPAGRPSHAVVQSSEGGVWSFLSTILFPLLAVWRFLSNFLFGSPSSSQPAEQVAHPQHESTNPTASSSSEPKRDAVRKRVLEKRPEEFKKEGKIYRLRTQDDKDENNTWNGNSTQQM</sequence>
<name>A0A1L8EVJ3_XENLA</name>
<dbReference type="Bgee" id="108701283">
    <property type="expression patterns" value="Expressed in muscle tissue and 19 other cell types or tissues"/>
</dbReference>
<feature type="region of interest" description="Disordered" evidence="7">
    <location>
        <begin position="208"/>
        <end position="231"/>
    </location>
</feature>
<dbReference type="SUPFAM" id="SSF52833">
    <property type="entry name" value="Thioredoxin-like"/>
    <property type="match status" value="1"/>
</dbReference>
<feature type="compositionally biased region" description="Polar residues" evidence="7">
    <location>
        <begin position="456"/>
        <end position="466"/>
    </location>
</feature>
<gene>
    <name evidence="10 11" type="primary">ubxn4.L</name>
</gene>
<dbReference type="PaxDb" id="8355-A0A1L8EVJ3"/>
<feature type="region of interest" description="Disordered" evidence="7">
    <location>
        <begin position="443"/>
        <end position="514"/>
    </location>
</feature>
<feature type="region of interest" description="Disordered" evidence="7">
    <location>
        <begin position="123"/>
        <end position="170"/>
    </location>
</feature>
<dbReference type="OMA" id="FEPNNTS"/>
<dbReference type="PANTHER" id="PTHR46424">
    <property type="entry name" value="UBX DOMAIN-CONTAINING PROTEIN 4"/>
    <property type="match status" value="1"/>
</dbReference>
<evidence type="ECO:0000256" key="5">
    <source>
        <dbReference type="ARBA" id="ARBA00041575"/>
    </source>
</evidence>
<evidence type="ECO:0000313" key="11">
    <source>
        <dbReference type="Xenbase" id="XB-GENE-17332266"/>
    </source>
</evidence>
<dbReference type="CDD" id="cd16117">
    <property type="entry name" value="UBX_UBXN4"/>
    <property type="match status" value="1"/>
</dbReference>
<comment type="subunit">
    <text evidence="3">Directly interacts with VCP. Interacts with UBQLN1. Forms a complex with VCP and UBQLN1.</text>
</comment>
<dbReference type="SMART" id="SM00166">
    <property type="entry name" value="UBX"/>
    <property type="match status" value="1"/>
</dbReference>
<dbReference type="GO" id="GO:0036503">
    <property type="term" value="P:ERAD pathway"/>
    <property type="evidence" value="ECO:0000318"/>
    <property type="project" value="GO_Central"/>
</dbReference>
<dbReference type="GO" id="GO:0006986">
    <property type="term" value="P:response to unfolded protein"/>
    <property type="evidence" value="ECO:0007669"/>
    <property type="project" value="UniProtKB-KW"/>
</dbReference>
<proteinExistence type="predicted"/>
<dbReference type="Gene3D" id="3.10.20.90">
    <property type="entry name" value="Phosphatidylinositol 3-kinase Catalytic Subunit, Chain A, domain 1"/>
    <property type="match status" value="1"/>
</dbReference>
<dbReference type="GeneID" id="108701283"/>
<dbReference type="STRING" id="8355.A0A1L8EVJ3"/>
<evidence type="ECO:0000256" key="2">
    <source>
        <dbReference type="ARBA" id="ARBA00023230"/>
    </source>
</evidence>
<evidence type="ECO:0000256" key="6">
    <source>
        <dbReference type="ARBA" id="ARBA00046062"/>
    </source>
</evidence>
<dbReference type="GO" id="GO:0005783">
    <property type="term" value="C:endoplasmic reticulum"/>
    <property type="evidence" value="ECO:0000318"/>
    <property type="project" value="GO_Central"/>
</dbReference>
<evidence type="ECO:0000256" key="3">
    <source>
        <dbReference type="ARBA" id="ARBA00038812"/>
    </source>
</evidence>
<keyword evidence="2" id="KW-0834">Unfolded protein response</keyword>
<dbReference type="Pfam" id="PF00789">
    <property type="entry name" value="UBX"/>
    <property type="match status" value="1"/>
</dbReference>
<dbReference type="AGR" id="Xenbase:XB-GENE-17332266"/>
<comment type="subcellular location">
    <subcellularLocation>
        <location evidence="1">Endoplasmic reticulum membrane</location>
        <topology evidence="1">Peripheral membrane protein</topology>
    </subcellularLocation>
</comment>
<dbReference type="Gene3D" id="3.40.30.10">
    <property type="entry name" value="Glutaredoxin"/>
    <property type="match status" value="1"/>
</dbReference>
<evidence type="ECO:0000259" key="8">
    <source>
        <dbReference type="PROSITE" id="PS50033"/>
    </source>
</evidence>
<evidence type="ECO:0000313" key="9">
    <source>
        <dbReference type="Proteomes" id="UP000186698"/>
    </source>
</evidence>
<protein>
    <recommendedName>
        <fullName evidence="4">UBX domain-containing protein 4</fullName>
    </recommendedName>
    <alternativeName>
        <fullName evidence="5">UBX domain-containing protein 2</fullName>
    </alternativeName>
</protein>
<dbReference type="InterPro" id="IPR001012">
    <property type="entry name" value="UBX_dom"/>
</dbReference>
<dbReference type="AlphaFoldDB" id="A0A1L8EVJ3"/>
<evidence type="ECO:0000256" key="7">
    <source>
        <dbReference type="SAM" id="MobiDB-lite"/>
    </source>
</evidence>
<dbReference type="CTD" id="108701283"/>
<feature type="compositionally biased region" description="Low complexity" evidence="7">
    <location>
        <begin position="127"/>
        <end position="143"/>
    </location>
</feature>